<reference evidence="1" key="1">
    <citation type="submission" date="2021-06" db="EMBL/GenBank/DDBJ databases">
        <authorList>
            <person name="Hodson N. C."/>
            <person name="Mongue J. A."/>
            <person name="Jaron S. K."/>
        </authorList>
    </citation>
    <scope>NUCLEOTIDE SEQUENCE</scope>
</reference>
<name>A0A8J2K446_9HEXA</name>
<keyword evidence="2" id="KW-1185">Reference proteome</keyword>
<evidence type="ECO:0000313" key="1">
    <source>
        <dbReference type="EMBL" id="CAG7719634.1"/>
    </source>
</evidence>
<sequence length="142" mass="16410">EDFPQPPRVCLRIEYLPRKYILPHEATTFNYDNIVSAVLEDKTNQHSYKRISRSVSRSGPLKTQNSRIRWIVCRMSCNGKGYRSTRNGKIFHHQSHLDSPLNFALEKGAVTGMNNQFYTSGLLIPFHVFIRTTSTSREPPIE</sequence>
<feature type="non-terminal residue" evidence="1">
    <location>
        <position position="1"/>
    </location>
</feature>
<protein>
    <submittedName>
        <fullName evidence="1">Uncharacterized protein</fullName>
    </submittedName>
</protein>
<dbReference type="EMBL" id="CAJVCH010063114">
    <property type="protein sequence ID" value="CAG7719634.1"/>
    <property type="molecule type" value="Genomic_DNA"/>
</dbReference>
<accession>A0A8J2K446</accession>
<comment type="caution">
    <text evidence="1">The sequence shown here is derived from an EMBL/GenBank/DDBJ whole genome shotgun (WGS) entry which is preliminary data.</text>
</comment>
<dbReference type="AlphaFoldDB" id="A0A8J2K446"/>
<gene>
    <name evidence="1" type="ORF">AFUS01_LOCUS8949</name>
</gene>
<proteinExistence type="predicted"/>
<dbReference type="Proteomes" id="UP000708208">
    <property type="component" value="Unassembled WGS sequence"/>
</dbReference>
<evidence type="ECO:0000313" key="2">
    <source>
        <dbReference type="Proteomes" id="UP000708208"/>
    </source>
</evidence>
<organism evidence="1 2">
    <name type="scientific">Allacma fusca</name>
    <dbReference type="NCBI Taxonomy" id="39272"/>
    <lineage>
        <taxon>Eukaryota</taxon>
        <taxon>Metazoa</taxon>
        <taxon>Ecdysozoa</taxon>
        <taxon>Arthropoda</taxon>
        <taxon>Hexapoda</taxon>
        <taxon>Collembola</taxon>
        <taxon>Symphypleona</taxon>
        <taxon>Sminthuridae</taxon>
        <taxon>Allacma</taxon>
    </lineage>
</organism>